<feature type="compositionally biased region" description="Basic and acidic residues" evidence="1">
    <location>
        <begin position="215"/>
        <end position="232"/>
    </location>
</feature>
<dbReference type="EMBL" id="LT635757">
    <property type="protein sequence ID" value="SGZ48912.1"/>
    <property type="molecule type" value="Genomic_DNA"/>
</dbReference>
<keyword evidence="3" id="KW-1185">Reference proteome</keyword>
<reference evidence="2 3" key="1">
    <citation type="submission" date="2016-10" db="EMBL/GenBank/DDBJ databases">
        <authorList>
            <person name="de Groot N.N."/>
        </authorList>
    </citation>
    <scope>NUCLEOTIDE SEQUENCE [LARGE SCALE GENOMIC DNA]</scope>
    <source>
        <strain evidence="2 3">CBS 141442</strain>
    </source>
</reference>
<evidence type="ECO:0000313" key="2">
    <source>
        <dbReference type="EMBL" id="SGZ48912.1"/>
    </source>
</evidence>
<name>A0A1L0BCX5_9ASCO</name>
<gene>
    <name evidence="2" type="ORF">SAMEA4029010_CIC11G00000004348</name>
</gene>
<feature type="compositionally biased region" description="Polar residues" evidence="1">
    <location>
        <begin position="114"/>
        <end position="126"/>
    </location>
</feature>
<dbReference type="AlphaFoldDB" id="A0A1L0BCX5"/>
<protein>
    <submittedName>
        <fullName evidence="2">CIC11C00000004348</fullName>
    </submittedName>
</protein>
<evidence type="ECO:0000313" key="3">
    <source>
        <dbReference type="Proteomes" id="UP000182334"/>
    </source>
</evidence>
<dbReference type="Proteomes" id="UP000182334">
    <property type="component" value="Chromosome II"/>
</dbReference>
<feature type="region of interest" description="Disordered" evidence="1">
    <location>
        <begin position="62"/>
        <end position="94"/>
    </location>
</feature>
<accession>A0A1L0BCX5</accession>
<feature type="region of interest" description="Disordered" evidence="1">
    <location>
        <begin position="19"/>
        <end position="48"/>
    </location>
</feature>
<sequence length="232" mass="25788">MSHPAASIKSIFSGRVNLTDTEYDDASTTRDSYADSRQEYQDDQEYPDRVLVNIGNFDSDAVESQQDERYERSSDFSYTKPTLRDPRDADSYSVSSKNLRIMALQKGSAEPYDQRSSSTNISLASSGSDYQQSFIPDQDAYLLDSSQIDVGADEISRPVSRNSTTSCLLTTATKDGIEGKKLHRHGPTPYFSSVIADMISHQRPLATLRGAVDPRGQKQEPKLPPDEKSELV</sequence>
<evidence type="ECO:0000256" key="1">
    <source>
        <dbReference type="SAM" id="MobiDB-lite"/>
    </source>
</evidence>
<feature type="region of interest" description="Disordered" evidence="1">
    <location>
        <begin position="210"/>
        <end position="232"/>
    </location>
</feature>
<feature type="region of interest" description="Disordered" evidence="1">
    <location>
        <begin position="106"/>
        <end position="126"/>
    </location>
</feature>
<dbReference type="OrthoDB" id="3981113at2759"/>
<proteinExistence type="predicted"/>
<organism evidence="2 3">
    <name type="scientific">Sungouiella intermedia</name>
    <dbReference type="NCBI Taxonomy" id="45354"/>
    <lineage>
        <taxon>Eukaryota</taxon>
        <taxon>Fungi</taxon>
        <taxon>Dikarya</taxon>
        <taxon>Ascomycota</taxon>
        <taxon>Saccharomycotina</taxon>
        <taxon>Pichiomycetes</taxon>
        <taxon>Metschnikowiaceae</taxon>
        <taxon>Sungouiella</taxon>
    </lineage>
</organism>